<comment type="caution">
    <text evidence="2">The sequence shown here is derived from an EMBL/GenBank/DDBJ whole genome shotgun (WGS) entry which is preliminary data.</text>
</comment>
<dbReference type="PANTHER" id="PTHR48098:SF3">
    <property type="entry name" value="IRON(III) ENTEROBACTIN ESTERASE"/>
    <property type="match status" value="1"/>
</dbReference>
<name>A0ABW0JPJ1_9GAMM</name>
<dbReference type="InterPro" id="IPR029058">
    <property type="entry name" value="AB_hydrolase_fold"/>
</dbReference>
<evidence type="ECO:0000256" key="1">
    <source>
        <dbReference type="SAM" id="SignalP"/>
    </source>
</evidence>
<reference evidence="3" key="1">
    <citation type="journal article" date="2019" name="Int. J. Syst. Evol. Microbiol.">
        <title>The Global Catalogue of Microorganisms (GCM) 10K type strain sequencing project: providing services to taxonomists for standard genome sequencing and annotation.</title>
        <authorList>
            <consortium name="The Broad Institute Genomics Platform"/>
            <consortium name="The Broad Institute Genome Sequencing Center for Infectious Disease"/>
            <person name="Wu L."/>
            <person name="Ma J."/>
        </authorList>
    </citation>
    <scope>NUCLEOTIDE SEQUENCE [LARGE SCALE GENOMIC DNA]</scope>
    <source>
        <strain evidence="3">JCM 17130</strain>
    </source>
</reference>
<keyword evidence="3" id="KW-1185">Reference proteome</keyword>
<keyword evidence="1" id="KW-0732">Signal</keyword>
<dbReference type="Proteomes" id="UP001596013">
    <property type="component" value="Unassembled WGS sequence"/>
</dbReference>
<evidence type="ECO:0000313" key="3">
    <source>
        <dbReference type="Proteomes" id="UP001596013"/>
    </source>
</evidence>
<organism evidence="2 3">
    <name type="scientific">Rhodanobacter umsongensis</name>
    <dbReference type="NCBI Taxonomy" id="633153"/>
    <lineage>
        <taxon>Bacteria</taxon>
        <taxon>Pseudomonadati</taxon>
        <taxon>Pseudomonadota</taxon>
        <taxon>Gammaproteobacteria</taxon>
        <taxon>Lysobacterales</taxon>
        <taxon>Rhodanobacteraceae</taxon>
        <taxon>Rhodanobacter</taxon>
    </lineage>
</organism>
<dbReference type="RefSeq" id="WP_377306281.1">
    <property type="nucleotide sequence ID" value="NZ_JBHSMK010000009.1"/>
</dbReference>
<dbReference type="EMBL" id="JBHSMK010000009">
    <property type="protein sequence ID" value="MFC5437685.1"/>
    <property type="molecule type" value="Genomic_DNA"/>
</dbReference>
<dbReference type="InterPro" id="IPR000801">
    <property type="entry name" value="Esterase-like"/>
</dbReference>
<dbReference type="Gene3D" id="3.40.50.1820">
    <property type="entry name" value="alpha/beta hydrolase"/>
    <property type="match status" value="1"/>
</dbReference>
<sequence length="544" mass="59145">MRDMHRAVAILLACGLFAGVALARTDAPVAHSQFHVQLGSTLTQPASGRLLLFATDAKAAIAAAKDGKVEEVDANPFGATQASVAAREVSRLVPGQGVDIDADALAYPAGWSQLPPGDYFVQAVLDSNHDYSYGGRGAGDLVSEVVKVHLPAATPPSLSLDRVLPAHEPWDLPMRYFSDTTRKHLDEARRAAQPLDFVSPALSAFWGRPIHMRGWVLLPPGYDRGAKQTWPVVYSTHGYGGSAASLAGSAAMVYGAMAEHQMPPMIWVFLDQSSATGTHEFADSVNNGPWGRALTTELIPQLESRYRMDARPSGRFLTGHSSGGWATLWLQTRYPQVFGGTWSTSPDPSDFHDFTGVDLYAPNANVYRRADGSAYPLVRDKGKVQASFEAFAKLERVLGEYGGQMASFEWVFSPRGADGRPMPMFDRDTGAVDPAVVAYWRDHYDIAHLVQVNWPGLKADLDGKVHVVVGTADTFYLDGAAHKFKAVLDGLGAKSDFRFLPGKTHFDLYAQGKDRQGLLKQMAWEMYAVARPDSKLKRRAAAAP</sequence>
<feature type="signal peptide" evidence="1">
    <location>
        <begin position="1"/>
        <end position="23"/>
    </location>
</feature>
<gene>
    <name evidence="2" type="ORF">ACFPME_14075</name>
</gene>
<keyword evidence="2" id="KW-0378">Hydrolase</keyword>
<accession>A0ABW0JPJ1</accession>
<dbReference type="Pfam" id="PF00756">
    <property type="entry name" value="Esterase"/>
    <property type="match status" value="1"/>
</dbReference>
<feature type="chain" id="PRO_5046674580" evidence="1">
    <location>
        <begin position="24"/>
        <end position="544"/>
    </location>
</feature>
<dbReference type="SUPFAM" id="SSF53474">
    <property type="entry name" value="alpha/beta-Hydrolases"/>
    <property type="match status" value="1"/>
</dbReference>
<dbReference type="InterPro" id="IPR050583">
    <property type="entry name" value="Mycobacterial_A85_antigen"/>
</dbReference>
<dbReference type="PANTHER" id="PTHR48098">
    <property type="entry name" value="ENTEROCHELIN ESTERASE-RELATED"/>
    <property type="match status" value="1"/>
</dbReference>
<proteinExistence type="predicted"/>
<dbReference type="GO" id="GO:0016787">
    <property type="term" value="F:hydrolase activity"/>
    <property type="evidence" value="ECO:0007669"/>
    <property type="project" value="UniProtKB-KW"/>
</dbReference>
<evidence type="ECO:0000313" key="2">
    <source>
        <dbReference type="EMBL" id="MFC5437685.1"/>
    </source>
</evidence>
<protein>
    <submittedName>
        <fullName evidence="2">Alpha/beta hydrolase</fullName>
    </submittedName>
</protein>